<comment type="caution">
    <text evidence="1">The sequence shown here is derived from an EMBL/GenBank/DDBJ whole genome shotgun (WGS) entry which is preliminary data.</text>
</comment>
<name>A0AAV0D1U0_9ASTE</name>
<protein>
    <recommendedName>
        <fullName evidence="4">Mediator of RNA polymerase II transcription subunit 30</fullName>
    </recommendedName>
</protein>
<evidence type="ECO:0000313" key="3">
    <source>
        <dbReference type="Proteomes" id="UP001152523"/>
    </source>
</evidence>
<keyword evidence="3" id="KW-1185">Reference proteome</keyword>
<dbReference type="InterPro" id="IPR034568">
    <property type="entry name" value="MED30"/>
</dbReference>
<dbReference type="PANTHER" id="PTHR36406">
    <property type="entry name" value="MEDIATOR OF RNA POLYMERASE II TRANSCRIPTION SUBUNIT 30"/>
    <property type="match status" value="1"/>
</dbReference>
<evidence type="ECO:0000313" key="2">
    <source>
        <dbReference type="EMBL" id="CAH9122694.1"/>
    </source>
</evidence>
<dbReference type="EMBL" id="CAMAPF010000926">
    <property type="protein sequence ID" value="CAH9122694.1"/>
    <property type="molecule type" value="Genomic_DNA"/>
</dbReference>
<dbReference type="AlphaFoldDB" id="A0AAV0D1U0"/>
<organism evidence="1 3">
    <name type="scientific">Cuscuta epithymum</name>
    <dbReference type="NCBI Taxonomy" id="186058"/>
    <lineage>
        <taxon>Eukaryota</taxon>
        <taxon>Viridiplantae</taxon>
        <taxon>Streptophyta</taxon>
        <taxon>Embryophyta</taxon>
        <taxon>Tracheophyta</taxon>
        <taxon>Spermatophyta</taxon>
        <taxon>Magnoliopsida</taxon>
        <taxon>eudicotyledons</taxon>
        <taxon>Gunneridae</taxon>
        <taxon>Pentapetalae</taxon>
        <taxon>asterids</taxon>
        <taxon>lamiids</taxon>
        <taxon>Solanales</taxon>
        <taxon>Convolvulaceae</taxon>
        <taxon>Cuscuteae</taxon>
        <taxon>Cuscuta</taxon>
        <taxon>Cuscuta subgen. Cuscuta</taxon>
    </lineage>
</organism>
<dbReference type="PANTHER" id="PTHR36406:SF2">
    <property type="entry name" value="MEDIATOR OF RNA POLYMERASE II TRANSCRIPTION SUBUNIT 30"/>
    <property type="match status" value="1"/>
</dbReference>
<gene>
    <name evidence="1" type="ORF">CEPIT_LOCUS10340</name>
    <name evidence="2" type="ORF">CEPIT_LOCUS24658</name>
</gene>
<evidence type="ECO:0000313" key="1">
    <source>
        <dbReference type="EMBL" id="CAH9088087.1"/>
    </source>
</evidence>
<reference evidence="1" key="1">
    <citation type="submission" date="2022-07" db="EMBL/GenBank/DDBJ databases">
        <authorList>
            <person name="Macas J."/>
            <person name="Novak P."/>
            <person name="Neumann P."/>
        </authorList>
    </citation>
    <scope>NUCLEOTIDE SEQUENCE</scope>
</reference>
<proteinExistence type="predicted"/>
<dbReference type="Proteomes" id="UP001152523">
    <property type="component" value="Unassembled WGS sequence"/>
</dbReference>
<sequence>MEDTAATDGKTTQELAMEGQKHLEETIEAAYQILSSMNDELCNPSLWSITSPSNSTISPTASANTNALSQNGVGNGDSASEGSVSGGVGAGLGNGALEEARFRYKNSIAALREVLAAIPNSQEAKAFESSTASPVDESGVEGLEEKASNLKKELVQKNAYIKLLIDQLRGLISVLSTWQSPCSE</sequence>
<dbReference type="GO" id="GO:0016592">
    <property type="term" value="C:mediator complex"/>
    <property type="evidence" value="ECO:0007669"/>
    <property type="project" value="InterPro"/>
</dbReference>
<accession>A0AAV0D1U0</accession>
<dbReference type="EMBL" id="CAMAPF010000059">
    <property type="protein sequence ID" value="CAH9088087.1"/>
    <property type="molecule type" value="Genomic_DNA"/>
</dbReference>
<evidence type="ECO:0008006" key="4">
    <source>
        <dbReference type="Google" id="ProtNLM"/>
    </source>
</evidence>